<feature type="transmembrane region" description="Helical" evidence="1">
    <location>
        <begin position="48"/>
        <end position="81"/>
    </location>
</feature>
<sequence length="162" mass="18293">MDVWLSVLAFVLFLGFGTGALVCVSAVKKQSGIVIKSRLHHKLNISEVVYANLGLVGLVVLVYFKIYIFVPAVLMFVLFIVLSTRIQSGITEDGVLVGTTFIEWEFMRSFLLENQGEDSNVIVLKIRANRKTYILVCNREDRFAIDEIFRKNNVRSMGGNQK</sequence>
<dbReference type="AlphaFoldDB" id="A0A7G9FMU0"/>
<evidence type="ECO:0000259" key="2">
    <source>
        <dbReference type="Pfam" id="PF18923"/>
    </source>
</evidence>
<dbReference type="InterPro" id="IPR043730">
    <property type="entry name" value="DUF5673"/>
</dbReference>
<organism evidence="3 4">
    <name type="scientific">Wujia chipingensis</name>
    <dbReference type="NCBI Taxonomy" id="2763670"/>
    <lineage>
        <taxon>Bacteria</taxon>
        <taxon>Bacillati</taxon>
        <taxon>Bacillota</taxon>
        <taxon>Clostridia</taxon>
        <taxon>Lachnospirales</taxon>
        <taxon>Lachnospiraceae</taxon>
        <taxon>Wujia</taxon>
    </lineage>
</organism>
<keyword evidence="1" id="KW-0812">Transmembrane</keyword>
<gene>
    <name evidence="3" type="ORF">H9Q76_00745</name>
</gene>
<feature type="transmembrane region" description="Helical" evidence="1">
    <location>
        <begin position="6"/>
        <end position="27"/>
    </location>
</feature>
<accession>A0A7G9FMU0</accession>
<reference evidence="3 4" key="1">
    <citation type="submission" date="2020-08" db="EMBL/GenBank/DDBJ databases">
        <authorList>
            <person name="Liu C."/>
            <person name="Sun Q."/>
        </authorList>
    </citation>
    <scope>NUCLEOTIDE SEQUENCE [LARGE SCALE GENOMIC DNA]</scope>
    <source>
        <strain evidence="3 4">NSJ-4</strain>
    </source>
</reference>
<protein>
    <recommendedName>
        <fullName evidence="2">DUF5673 domain-containing protein</fullName>
    </recommendedName>
</protein>
<evidence type="ECO:0000313" key="4">
    <source>
        <dbReference type="Proteomes" id="UP000515819"/>
    </source>
</evidence>
<dbReference type="Proteomes" id="UP000515819">
    <property type="component" value="Chromosome"/>
</dbReference>
<dbReference type="Pfam" id="PF18923">
    <property type="entry name" value="DUF5673"/>
    <property type="match status" value="1"/>
</dbReference>
<keyword evidence="1" id="KW-1133">Transmembrane helix</keyword>
<name>A0A7G9FMU0_9FIRM</name>
<dbReference type="KEGG" id="wcp:H9Q76_00745"/>
<dbReference type="RefSeq" id="WP_021984883.1">
    <property type="nucleotide sequence ID" value="NZ_CP060632.1"/>
</dbReference>
<keyword evidence="1" id="KW-0472">Membrane</keyword>
<dbReference type="EMBL" id="CP060632">
    <property type="protein sequence ID" value="QNL99871.1"/>
    <property type="molecule type" value="Genomic_DNA"/>
</dbReference>
<keyword evidence="4" id="KW-1185">Reference proteome</keyword>
<proteinExistence type="predicted"/>
<feature type="domain" description="DUF5673" evidence="2">
    <location>
        <begin position="87"/>
        <end position="153"/>
    </location>
</feature>
<evidence type="ECO:0000313" key="3">
    <source>
        <dbReference type="EMBL" id="QNL99871.1"/>
    </source>
</evidence>
<evidence type="ECO:0000256" key="1">
    <source>
        <dbReference type="SAM" id="Phobius"/>
    </source>
</evidence>